<protein>
    <recommendedName>
        <fullName evidence="7">NYN domain-containing protein</fullName>
    </recommendedName>
</protein>
<evidence type="ECO:0000259" key="3">
    <source>
        <dbReference type="Pfam" id="PF14418"/>
    </source>
</evidence>
<gene>
    <name evidence="5" type="ORF">MTR67_010723</name>
</gene>
<dbReference type="AlphaFoldDB" id="A0AAF0Q6L3"/>
<dbReference type="Pfam" id="PF14418">
    <property type="entry name" value="OHA"/>
    <property type="match status" value="1"/>
</dbReference>
<organism evidence="5 6">
    <name type="scientific">Solanum verrucosum</name>
    <dbReference type="NCBI Taxonomy" id="315347"/>
    <lineage>
        <taxon>Eukaryota</taxon>
        <taxon>Viridiplantae</taxon>
        <taxon>Streptophyta</taxon>
        <taxon>Embryophyta</taxon>
        <taxon>Tracheophyta</taxon>
        <taxon>Spermatophyta</taxon>
        <taxon>Magnoliopsida</taxon>
        <taxon>eudicotyledons</taxon>
        <taxon>Gunneridae</taxon>
        <taxon>Pentapetalae</taxon>
        <taxon>asterids</taxon>
        <taxon>lamiids</taxon>
        <taxon>Solanales</taxon>
        <taxon>Solanaceae</taxon>
        <taxon>Solanoideae</taxon>
        <taxon>Solaneae</taxon>
        <taxon>Solanum</taxon>
    </lineage>
</organism>
<feature type="compositionally biased region" description="Basic and acidic residues" evidence="1">
    <location>
        <begin position="578"/>
        <end position="588"/>
    </location>
</feature>
<evidence type="ECO:0000259" key="4">
    <source>
        <dbReference type="Pfam" id="PF24620"/>
    </source>
</evidence>
<dbReference type="Gene3D" id="3.40.50.1010">
    <property type="entry name" value="5'-nuclease"/>
    <property type="match status" value="1"/>
</dbReference>
<feature type="region of interest" description="Disordered" evidence="1">
    <location>
        <begin position="573"/>
        <end position="602"/>
    </location>
</feature>
<dbReference type="PANTHER" id="PTHR14379">
    <property type="entry name" value="LIMKAIN B LKAP"/>
    <property type="match status" value="1"/>
</dbReference>
<dbReference type="GO" id="GO:0004540">
    <property type="term" value="F:RNA nuclease activity"/>
    <property type="evidence" value="ECO:0007669"/>
    <property type="project" value="InterPro"/>
</dbReference>
<dbReference type="InterPro" id="IPR021139">
    <property type="entry name" value="NYN"/>
</dbReference>
<name>A0AAF0Q6L3_SOLVR</name>
<evidence type="ECO:0000313" key="6">
    <source>
        <dbReference type="Proteomes" id="UP001234989"/>
    </source>
</evidence>
<dbReference type="Proteomes" id="UP001234989">
    <property type="component" value="Chromosome 2"/>
</dbReference>
<evidence type="ECO:0008006" key="7">
    <source>
        <dbReference type="Google" id="ProtNLM"/>
    </source>
</evidence>
<feature type="domain" description="DUF7625" evidence="4">
    <location>
        <begin position="407"/>
        <end position="495"/>
    </location>
</feature>
<dbReference type="InterPro" id="IPR056042">
    <property type="entry name" value="DUF7625"/>
</dbReference>
<feature type="domain" description="NYN" evidence="2">
    <location>
        <begin position="642"/>
        <end position="710"/>
    </location>
</feature>
<dbReference type="CDD" id="cd10910">
    <property type="entry name" value="PIN_limkain_b1_N_like"/>
    <property type="match status" value="2"/>
</dbReference>
<dbReference type="PANTHER" id="PTHR14379:SF90">
    <property type="entry name" value="EMB|CAB71880.1-RELATED"/>
    <property type="match status" value="1"/>
</dbReference>
<dbReference type="InterPro" id="IPR025677">
    <property type="entry name" value="OST-HTH-assoc_dom"/>
</dbReference>
<evidence type="ECO:0000256" key="1">
    <source>
        <dbReference type="SAM" id="MobiDB-lite"/>
    </source>
</evidence>
<dbReference type="Pfam" id="PF01936">
    <property type="entry name" value="NYN"/>
    <property type="match status" value="2"/>
</dbReference>
<keyword evidence="6" id="KW-1185">Reference proteome</keyword>
<feature type="domain" description="OST-HTH associated" evidence="3">
    <location>
        <begin position="523"/>
        <end position="578"/>
    </location>
</feature>
<proteinExistence type="predicted"/>
<feature type="domain" description="NYN" evidence="2">
    <location>
        <begin position="48"/>
        <end position="184"/>
    </location>
</feature>
<reference evidence="5" key="1">
    <citation type="submission" date="2023-08" db="EMBL/GenBank/DDBJ databases">
        <title>A de novo genome assembly of Solanum verrucosum Schlechtendal, a Mexican diploid species geographically isolated from the other diploid A-genome species in potato relatives.</title>
        <authorList>
            <person name="Hosaka K."/>
        </authorList>
    </citation>
    <scope>NUCLEOTIDE SEQUENCE</scope>
    <source>
        <tissue evidence="5">Young leaves</tissue>
    </source>
</reference>
<evidence type="ECO:0000313" key="5">
    <source>
        <dbReference type="EMBL" id="WMV17338.1"/>
    </source>
</evidence>
<accession>A0AAF0Q6L3</accession>
<evidence type="ECO:0000259" key="2">
    <source>
        <dbReference type="Pfam" id="PF01936"/>
    </source>
</evidence>
<feature type="compositionally biased region" description="Polar residues" evidence="1">
    <location>
        <begin position="590"/>
        <end position="602"/>
    </location>
</feature>
<dbReference type="EMBL" id="CP133613">
    <property type="protein sequence ID" value="WMV17338.1"/>
    <property type="molecule type" value="Genomic_DNA"/>
</dbReference>
<sequence length="723" mass="79044">MESAQLKKVIAGAVQIQPLQVSRAMAGDGLMPGFSRGTTAKSPYAAAKTSVWWDIENCQVPRGCDAHGIAQSINAALMKMNYHGPVTISAYGDTNIIPSSIQGALSTTGISLNHVPAVTKDASDKKILVDMIFWAVDNPAPANYLLISGDGDFSNAIHQLRMRKYNILLAQPVYASPALAVAATNVWQWTRLAAGGSPRGLPFRTNTLPQNYIPTPISKPISANQPAYSNTNTNANASRAQSLSNPGCYFDTKTKAIYVTKNSNQLTMTGMSSRPAIVEETSSSYCPRALVQFVPHLFFTKSDSSENHNSKFIENKPAQRTQLQPFLVPDNFVKLNSCQDNLRPPLQRPEGSADFSTPFVHNHDAGMGRGDLCGSMNKGDIRPEFSFLPPSSGVSKSVCGNLDLDLQLPEHIQSLIRVIFNSLNTLRFEKILPTKENLGYCIRYSNPEYRHTDVTVALNTALEQQMILKLGLVNFELYVGRTARIWKCVNPLGGNPNHYKDATWNAIEEFLCSTVGHSTIAASECRYEAALILRNACLKSLTLAEVLQILNMIITLKGWIKTHSEWQPITITLPTTNNDKDTRTDGKRAVQNSESGSSSNQAVQVPSAMAGEGLKPGFPGGAVAGPQYAAAKTSVWWDIENWVKDASDKKILVDMLFWVVDNPAPANYLLISGSTDFSYVIHQLQMRRYNILLAQPFNNTSPALAAAATNVWQWTTLAAGGYP</sequence>
<dbReference type="InterPro" id="IPR024768">
    <property type="entry name" value="Marf1"/>
</dbReference>
<dbReference type="GO" id="GO:0010468">
    <property type="term" value="P:regulation of gene expression"/>
    <property type="evidence" value="ECO:0007669"/>
    <property type="project" value="InterPro"/>
</dbReference>
<dbReference type="Pfam" id="PF24620">
    <property type="entry name" value="DUF7625"/>
    <property type="match status" value="1"/>
</dbReference>
<dbReference type="GO" id="GO:0005777">
    <property type="term" value="C:peroxisome"/>
    <property type="evidence" value="ECO:0007669"/>
    <property type="project" value="InterPro"/>
</dbReference>